<dbReference type="Proteomes" id="UP000663908">
    <property type="component" value="Chromosome"/>
</dbReference>
<gene>
    <name evidence="1" type="ORF">S1361_33570</name>
</gene>
<name>A0ABX7U2H0_STRCY</name>
<protein>
    <submittedName>
        <fullName evidence="1">Uncharacterized protein</fullName>
    </submittedName>
</protein>
<keyword evidence="2" id="KW-1185">Reference proteome</keyword>
<dbReference type="EMBL" id="CP071839">
    <property type="protein sequence ID" value="QTE02309.1"/>
    <property type="molecule type" value="Genomic_DNA"/>
</dbReference>
<organism evidence="1 2">
    <name type="scientific">Streptomyces cyanogenus</name>
    <dbReference type="NCBI Taxonomy" id="80860"/>
    <lineage>
        <taxon>Bacteria</taxon>
        <taxon>Bacillati</taxon>
        <taxon>Actinomycetota</taxon>
        <taxon>Actinomycetes</taxon>
        <taxon>Kitasatosporales</taxon>
        <taxon>Streptomycetaceae</taxon>
        <taxon>Streptomyces</taxon>
    </lineage>
</organism>
<accession>A0ABX7U2H0</accession>
<evidence type="ECO:0000313" key="2">
    <source>
        <dbReference type="Proteomes" id="UP000663908"/>
    </source>
</evidence>
<dbReference type="RefSeq" id="WP_208035631.1">
    <property type="nucleotide sequence ID" value="NZ_CP071839.1"/>
</dbReference>
<proteinExistence type="predicted"/>
<evidence type="ECO:0000313" key="1">
    <source>
        <dbReference type="EMBL" id="QTE02309.1"/>
    </source>
</evidence>
<reference evidence="1 2" key="1">
    <citation type="submission" date="2021-03" db="EMBL/GenBank/DDBJ databases">
        <title>Complete genome sequence of Streptomyces cyanogenus S136, producer of anticancer angucycline landomycin A.</title>
        <authorList>
            <person name="Hrab P."/>
            <person name="Ruckert C."/>
            <person name="Busche T."/>
            <person name="Ostash I."/>
            <person name="Kalinowski J."/>
            <person name="Fedorenko V."/>
            <person name="Yushchuk O."/>
            <person name="Ostash B."/>
        </authorList>
    </citation>
    <scope>NUCLEOTIDE SEQUENCE [LARGE SCALE GENOMIC DNA]</scope>
    <source>
        <strain evidence="1 2">S136</strain>
    </source>
</reference>
<sequence>MAPTFDTEIVDKTGTAAGQVSLAVDETNTPWIAYATTGGSVVVAHRDEDGWTRTELPAGPAARDMYRIGLAIDSHERPHVAFANDADDHLIYGRCPDQWTFEEVPSNGGVLTGSVRFVSLRLHPGVFSDAAYKDTPNLAYQSGLNLWHATKAPPKNAPDDPPRWRKNVHKVDGGDLVEKGWFPVLDFDAQETLRIASFDDLSATGQSVRRLRVATRVPGTDFPGQPDSWQVEMLSDPQISGEYPAMGHSITGESFVSYYERTGRTLTLCIFGNFPESPATEAVDKQVVGDDVLSACGVNHNSRICVVYGSGGRLKFATRTGIATFDIQDVEAGGAWSDLVFDRDGSAHIAHMNGSELRYGLAP</sequence>